<dbReference type="PROSITE" id="PS50109">
    <property type="entry name" value="HIS_KIN"/>
    <property type="match status" value="1"/>
</dbReference>
<keyword evidence="11" id="KW-1185">Reference proteome</keyword>
<feature type="coiled-coil region" evidence="7">
    <location>
        <begin position="210"/>
        <end position="240"/>
    </location>
</feature>
<dbReference type="PANTHER" id="PTHR43065:SF48">
    <property type="entry name" value="HISTIDINE KINASE"/>
    <property type="match status" value="1"/>
</dbReference>
<dbReference type="Pfam" id="PF02518">
    <property type="entry name" value="HATPase_c"/>
    <property type="match status" value="1"/>
</dbReference>
<evidence type="ECO:0000256" key="7">
    <source>
        <dbReference type="SAM" id="Coils"/>
    </source>
</evidence>
<organism evidence="10 11">
    <name type="scientific">Hyella patelloides LEGE 07179</name>
    <dbReference type="NCBI Taxonomy" id="945734"/>
    <lineage>
        <taxon>Bacteria</taxon>
        <taxon>Bacillati</taxon>
        <taxon>Cyanobacteriota</taxon>
        <taxon>Cyanophyceae</taxon>
        <taxon>Pleurocapsales</taxon>
        <taxon>Hyellaceae</taxon>
        <taxon>Hyella</taxon>
    </lineage>
</organism>
<dbReference type="InterPro" id="IPR003661">
    <property type="entry name" value="HisK_dim/P_dom"/>
</dbReference>
<evidence type="ECO:0000259" key="8">
    <source>
        <dbReference type="PROSITE" id="PS50046"/>
    </source>
</evidence>
<evidence type="ECO:0000259" key="9">
    <source>
        <dbReference type="PROSITE" id="PS50109"/>
    </source>
</evidence>
<feature type="domain" description="Histidine kinase" evidence="9">
    <location>
        <begin position="379"/>
        <end position="551"/>
    </location>
</feature>
<proteinExistence type="inferred from homology"/>
<comment type="similarity">
    <text evidence="2">In the N-terminal section; belongs to the phytochrome family.</text>
</comment>
<dbReference type="InterPro" id="IPR003018">
    <property type="entry name" value="GAF"/>
</dbReference>
<dbReference type="Gene3D" id="1.10.287.130">
    <property type="match status" value="1"/>
</dbReference>
<keyword evidence="4" id="KW-0597">Phosphoprotein</keyword>
<dbReference type="SMART" id="SM00065">
    <property type="entry name" value="GAF"/>
    <property type="match status" value="1"/>
</dbReference>
<dbReference type="InterPro" id="IPR003594">
    <property type="entry name" value="HATPase_dom"/>
</dbReference>
<evidence type="ECO:0000313" key="10">
    <source>
        <dbReference type="EMBL" id="VEP12921.1"/>
    </source>
</evidence>
<evidence type="ECO:0000256" key="6">
    <source>
        <dbReference type="ARBA" id="ARBA00023012"/>
    </source>
</evidence>
<keyword evidence="5 10" id="KW-0808">Transferase</keyword>
<dbReference type="InterPro" id="IPR036890">
    <property type="entry name" value="HATPase_C_sf"/>
</dbReference>
<dbReference type="PRINTS" id="PR00344">
    <property type="entry name" value="BCTRLSENSOR"/>
</dbReference>
<keyword evidence="6" id="KW-0902">Two-component regulatory system</keyword>
<dbReference type="SUPFAM" id="SSF55781">
    <property type="entry name" value="GAF domain-like"/>
    <property type="match status" value="1"/>
</dbReference>
<dbReference type="InterPro" id="IPR029016">
    <property type="entry name" value="GAF-like_dom_sf"/>
</dbReference>
<dbReference type="PROSITE" id="PS50046">
    <property type="entry name" value="PHYTOCHROME_2"/>
    <property type="match status" value="1"/>
</dbReference>
<accession>A0A563VNB9</accession>
<evidence type="ECO:0000256" key="1">
    <source>
        <dbReference type="ARBA" id="ARBA00000085"/>
    </source>
</evidence>
<sequence>MLKKESNQLETIIAERTKVTATIIDKVRRSQDINTIFKVTTQEMRQALQSDRVIIYQFNSDWSGQVVAESVASGWISLLIESDKNEIVGGGHLKGDRCLLRNWSYGEQGDITKVDTFLQETQGGKYTNRQQFTAVDDIYTQGFSDCYIESLEKYQAKAYLIVPIFQHEILWGLFATYQNNGVRVWNQLEIDLTIQVANHLAVAVQQAEYVNRLQQKTINLEKTLKELQQTQQQLIQQEKLAALGQLIAGIAHEINTPLGAIQASASNNTKASLAAIADFPELSQYLTEEETEVFSHLIEQTVTSKMLFSSKEKRSLKRQITKQLKEYNIDNPRQVADILIYLGVYENIDDYFCLLQHSQVNFILDVAYNLTSLVINNRTILTSVEKASKVVFALKNYARFDQSDTKQLVSITDGIETILQIYHNQLKQNIEVIRNYQNNSLIWCYPDELIQVWTNLIHNSIQAMKQGGTLTITTKKESNGIQITIMDSGCGIPTNIRERIFEPFFTTKPTGEGSGLGLHICQKIIDKHQGNIAVESEPGTTIFSIWLPFGNQQ</sequence>
<dbReference type="CDD" id="cd00082">
    <property type="entry name" value="HisKA"/>
    <property type="match status" value="1"/>
</dbReference>
<dbReference type="GO" id="GO:0000155">
    <property type="term" value="F:phosphorelay sensor kinase activity"/>
    <property type="evidence" value="ECO:0007669"/>
    <property type="project" value="InterPro"/>
</dbReference>
<dbReference type="SMART" id="SM00387">
    <property type="entry name" value="HATPase_c"/>
    <property type="match status" value="1"/>
</dbReference>
<dbReference type="EC" id="2.7.13.3" evidence="3"/>
<dbReference type="EMBL" id="CAACVJ010000081">
    <property type="protein sequence ID" value="VEP12921.1"/>
    <property type="molecule type" value="Genomic_DNA"/>
</dbReference>
<name>A0A563VNB9_9CYAN</name>
<evidence type="ECO:0000256" key="3">
    <source>
        <dbReference type="ARBA" id="ARBA00012438"/>
    </source>
</evidence>
<dbReference type="InterPro" id="IPR004358">
    <property type="entry name" value="Sig_transdc_His_kin-like_C"/>
</dbReference>
<evidence type="ECO:0000313" key="11">
    <source>
        <dbReference type="Proteomes" id="UP000320055"/>
    </source>
</evidence>
<dbReference type="Pfam" id="PF01590">
    <property type="entry name" value="GAF"/>
    <property type="match status" value="1"/>
</dbReference>
<gene>
    <name evidence="10" type="ORF">H1P_1710013</name>
</gene>
<reference evidence="10 11" key="1">
    <citation type="submission" date="2019-01" db="EMBL/GenBank/DDBJ databases">
        <authorList>
            <person name="Brito A."/>
        </authorList>
    </citation>
    <scope>NUCLEOTIDE SEQUENCE [LARGE SCALE GENOMIC DNA]</scope>
    <source>
        <strain evidence="10">1</strain>
    </source>
</reference>
<dbReference type="Gene3D" id="3.30.450.40">
    <property type="match status" value="1"/>
</dbReference>
<dbReference type="InterPro" id="IPR005467">
    <property type="entry name" value="His_kinase_dom"/>
</dbReference>
<evidence type="ECO:0000256" key="5">
    <source>
        <dbReference type="ARBA" id="ARBA00022777"/>
    </source>
</evidence>
<keyword evidence="7" id="KW-0175">Coiled coil</keyword>
<evidence type="ECO:0000256" key="2">
    <source>
        <dbReference type="ARBA" id="ARBA00006402"/>
    </source>
</evidence>
<comment type="catalytic activity">
    <reaction evidence="1">
        <text>ATP + protein L-histidine = ADP + protein N-phospho-L-histidine.</text>
        <dbReference type="EC" id="2.7.13.3"/>
    </reaction>
</comment>
<dbReference type="InterPro" id="IPR016132">
    <property type="entry name" value="Phyto_chromo_attachment"/>
</dbReference>
<dbReference type="Gene3D" id="3.30.565.10">
    <property type="entry name" value="Histidine kinase-like ATPase, C-terminal domain"/>
    <property type="match status" value="1"/>
</dbReference>
<dbReference type="SUPFAM" id="SSF47384">
    <property type="entry name" value="Homodimeric domain of signal transducing histidine kinase"/>
    <property type="match status" value="1"/>
</dbReference>
<dbReference type="SUPFAM" id="SSF55874">
    <property type="entry name" value="ATPase domain of HSP90 chaperone/DNA topoisomerase II/histidine kinase"/>
    <property type="match status" value="1"/>
</dbReference>
<evidence type="ECO:0000256" key="4">
    <source>
        <dbReference type="ARBA" id="ARBA00022553"/>
    </source>
</evidence>
<dbReference type="InterPro" id="IPR036097">
    <property type="entry name" value="HisK_dim/P_sf"/>
</dbReference>
<dbReference type="PANTHER" id="PTHR43065">
    <property type="entry name" value="SENSOR HISTIDINE KINASE"/>
    <property type="match status" value="1"/>
</dbReference>
<feature type="domain" description="Phytochrome chromophore attachment site" evidence="8">
    <location>
        <begin position="32"/>
        <end position="199"/>
    </location>
</feature>
<dbReference type="Proteomes" id="UP000320055">
    <property type="component" value="Unassembled WGS sequence"/>
</dbReference>
<keyword evidence="5 10" id="KW-0418">Kinase</keyword>
<dbReference type="OrthoDB" id="474548at2"/>
<dbReference type="AlphaFoldDB" id="A0A563VNB9"/>
<protein>
    <recommendedName>
        <fullName evidence="3">histidine kinase</fullName>
        <ecNumber evidence="3">2.7.13.3</ecNumber>
    </recommendedName>
</protein>